<name>A0A9Q3CS20_9BASI</name>
<dbReference type="EMBL" id="AVOT02009426">
    <property type="protein sequence ID" value="MBW0488075.1"/>
    <property type="molecule type" value="Genomic_DNA"/>
</dbReference>
<proteinExistence type="predicted"/>
<reference evidence="1" key="1">
    <citation type="submission" date="2021-03" db="EMBL/GenBank/DDBJ databases">
        <title>Draft genome sequence of rust myrtle Austropuccinia psidii MF-1, a brazilian biotype.</title>
        <authorList>
            <person name="Quecine M.C."/>
            <person name="Pachon D.M.R."/>
            <person name="Bonatelli M.L."/>
            <person name="Correr F.H."/>
            <person name="Franceschini L.M."/>
            <person name="Leite T.F."/>
            <person name="Margarido G.R.A."/>
            <person name="Almeida C.A."/>
            <person name="Ferrarezi J.A."/>
            <person name="Labate C.A."/>
        </authorList>
    </citation>
    <scope>NUCLEOTIDE SEQUENCE</scope>
    <source>
        <strain evidence="1">MF-1</strain>
    </source>
</reference>
<dbReference type="Proteomes" id="UP000765509">
    <property type="component" value="Unassembled WGS sequence"/>
</dbReference>
<protein>
    <submittedName>
        <fullName evidence="1">Uncharacterized protein</fullName>
    </submittedName>
</protein>
<accession>A0A9Q3CS20</accession>
<organism evidence="1 2">
    <name type="scientific">Austropuccinia psidii MF-1</name>
    <dbReference type="NCBI Taxonomy" id="1389203"/>
    <lineage>
        <taxon>Eukaryota</taxon>
        <taxon>Fungi</taxon>
        <taxon>Dikarya</taxon>
        <taxon>Basidiomycota</taxon>
        <taxon>Pucciniomycotina</taxon>
        <taxon>Pucciniomycetes</taxon>
        <taxon>Pucciniales</taxon>
        <taxon>Sphaerophragmiaceae</taxon>
        <taxon>Austropuccinia</taxon>
    </lineage>
</organism>
<evidence type="ECO:0000313" key="1">
    <source>
        <dbReference type="EMBL" id="MBW0488075.1"/>
    </source>
</evidence>
<keyword evidence="2" id="KW-1185">Reference proteome</keyword>
<gene>
    <name evidence="1" type="ORF">O181_027790</name>
</gene>
<evidence type="ECO:0000313" key="2">
    <source>
        <dbReference type="Proteomes" id="UP000765509"/>
    </source>
</evidence>
<sequence>MRLQHFPPSLPSSLLRLLHPSLIFSLAYNPYATAGPSIYASNTGPTPRLLFTAAYNSYAPAVPPSTPLTPNPLSAAYHPYAQALDT</sequence>
<comment type="caution">
    <text evidence="1">The sequence shown here is derived from an EMBL/GenBank/DDBJ whole genome shotgun (WGS) entry which is preliminary data.</text>
</comment>
<dbReference type="AlphaFoldDB" id="A0A9Q3CS20"/>